<dbReference type="GO" id="GO:0046872">
    <property type="term" value="F:metal ion binding"/>
    <property type="evidence" value="ECO:0007669"/>
    <property type="project" value="UniProtKB-KW"/>
</dbReference>
<evidence type="ECO:0000313" key="9">
    <source>
        <dbReference type="Proteomes" id="UP000233375"/>
    </source>
</evidence>
<comment type="cofactor">
    <cofactor evidence="1">
        <name>Mg(2+)</name>
        <dbReference type="ChEBI" id="CHEBI:18420"/>
    </cofactor>
</comment>
<comment type="caution">
    <text evidence="8">The sequence shown here is derived from an EMBL/GenBank/DDBJ whole genome shotgun (WGS) entry which is preliminary data.</text>
</comment>
<proteinExistence type="inferred from homology"/>
<evidence type="ECO:0000256" key="2">
    <source>
        <dbReference type="ARBA" id="ARBA00005582"/>
    </source>
</evidence>
<protein>
    <submittedName>
        <fullName evidence="8">Nucleoside triphosphatase YtkD</fullName>
    </submittedName>
</protein>
<dbReference type="EMBL" id="PISE01000045">
    <property type="protein sequence ID" value="PKG22243.1"/>
    <property type="molecule type" value="Genomic_DNA"/>
</dbReference>
<dbReference type="RefSeq" id="WP_101178640.1">
    <property type="nucleotide sequence ID" value="NZ_PISE01000045.1"/>
</dbReference>
<evidence type="ECO:0000256" key="3">
    <source>
        <dbReference type="ARBA" id="ARBA00022723"/>
    </source>
</evidence>
<dbReference type="Proteomes" id="UP000233375">
    <property type="component" value="Unassembled WGS sequence"/>
</dbReference>
<reference evidence="8 9" key="1">
    <citation type="journal article" date="2003" name="Int. J. Syst. Evol. Microbiol.">
        <title>Bacillus nealsonii sp. nov., isolated from a spacecraft-assembly facility, whose spores are gamma-radiation resistant.</title>
        <authorList>
            <person name="Venkateswaran K."/>
            <person name="Kempf M."/>
            <person name="Chen F."/>
            <person name="Satomi M."/>
            <person name="Nicholson W."/>
            <person name="Kern R."/>
        </authorList>
    </citation>
    <scope>NUCLEOTIDE SEQUENCE [LARGE SCALE GENOMIC DNA]</scope>
    <source>
        <strain evidence="8 9">FO-92</strain>
    </source>
</reference>
<dbReference type="PANTHER" id="PTHR43758:SF8">
    <property type="entry name" value="8-OXO-DGTP DIPHOSPHATASE YTKD-RELATED"/>
    <property type="match status" value="1"/>
</dbReference>
<accession>A0A2N0YYB0</accession>
<comment type="similarity">
    <text evidence="2 6">Belongs to the Nudix hydrolase family.</text>
</comment>
<evidence type="ECO:0000259" key="7">
    <source>
        <dbReference type="PROSITE" id="PS51462"/>
    </source>
</evidence>
<evidence type="ECO:0000256" key="1">
    <source>
        <dbReference type="ARBA" id="ARBA00001946"/>
    </source>
</evidence>
<dbReference type="InterPro" id="IPR015797">
    <property type="entry name" value="NUDIX_hydrolase-like_dom_sf"/>
</dbReference>
<dbReference type="InterPro" id="IPR014078">
    <property type="entry name" value="Nudix_YtkD"/>
</dbReference>
<keyword evidence="9" id="KW-1185">Reference proteome</keyword>
<evidence type="ECO:0000256" key="5">
    <source>
        <dbReference type="ARBA" id="ARBA00022842"/>
    </source>
</evidence>
<evidence type="ECO:0000313" key="8">
    <source>
        <dbReference type="EMBL" id="PKG22243.1"/>
    </source>
</evidence>
<dbReference type="PRINTS" id="PR00502">
    <property type="entry name" value="NUDIXFAMILY"/>
</dbReference>
<dbReference type="InterPro" id="IPR000086">
    <property type="entry name" value="NUDIX_hydrolase_dom"/>
</dbReference>
<organism evidence="8 9">
    <name type="scientific">Niallia nealsonii</name>
    <dbReference type="NCBI Taxonomy" id="115979"/>
    <lineage>
        <taxon>Bacteria</taxon>
        <taxon>Bacillati</taxon>
        <taxon>Bacillota</taxon>
        <taxon>Bacilli</taxon>
        <taxon>Bacillales</taxon>
        <taxon>Bacillaceae</taxon>
        <taxon>Niallia</taxon>
    </lineage>
</organism>
<dbReference type="GO" id="GO:0016818">
    <property type="term" value="F:hydrolase activity, acting on acid anhydrides, in phosphorus-containing anhydrides"/>
    <property type="evidence" value="ECO:0007669"/>
    <property type="project" value="TreeGrafter"/>
</dbReference>
<dbReference type="Gene3D" id="3.90.79.10">
    <property type="entry name" value="Nucleoside Triphosphate Pyrophosphohydrolase"/>
    <property type="match status" value="1"/>
</dbReference>
<gene>
    <name evidence="8" type="primary">ytkD</name>
    <name evidence="8" type="ORF">CWS01_18260</name>
</gene>
<dbReference type="PROSITE" id="PS00893">
    <property type="entry name" value="NUDIX_BOX"/>
    <property type="match status" value="1"/>
</dbReference>
<dbReference type="OrthoDB" id="9131041at2"/>
<dbReference type="PROSITE" id="PS51462">
    <property type="entry name" value="NUDIX"/>
    <property type="match status" value="1"/>
</dbReference>
<keyword evidence="5" id="KW-0460">Magnesium</keyword>
<evidence type="ECO:0000256" key="6">
    <source>
        <dbReference type="RuleBase" id="RU003476"/>
    </source>
</evidence>
<dbReference type="SUPFAM" id="SSF55811">
    <property type="entry name" value="Nudix"/>
    <property type="match status" value="1"/>
</dbReference>
<feature type="domain" description="Nudix hydrolase" evidence="7">
    <location>
        <begin position="21"/>
        <end position="145"/>
    </location>
</feature>
<keyword evidence="4 6" id="KW-0378">Hydrolase</keyword>
<keyword evidence="3" id="KW-0479">Metal-binding</keyword>
<dbReference type="Pfam" id="PF00293">
    <property type="entry name" value="NUDIX"/>
    <property type="match status" value="1"/>
</dbReference>
<dbReference type="InterPro" id="IPR020476">
    <property type="entry name" value="Nudix_hydrolase"/>
</dbReference>
<dbReference type="InterPro" id="IPR020084">
    <property type="entry name" value="NUDIX_hydrolase_CS"/>
</dbReference>
<dbReference type="CDD" id="cd04665">
    <property type="entry name" value="NUDIX_RppH"/>
    <property type="match status" value="1"/>
</dbReference>
<dbReference type="AlphaFoldDB" id="A0A2N0YYB0"/>
<dbReference type="NCBIfam" id="TIGR02705">
    <property type="entry name" value="nudix_YtkD"/>
    <property type="match status" value="1"/>
</dbReference>
<name>A0A2N0YYB0_9BACI</name>
<evidence type="ECO:0000256" key="4">
    <source>
        <dbReference type="ARBA" id="ARBA00022801"/>
    </source>
</evidence>
<sequence length="160" mass="18866">MELFYDYLGSKVHFSFSSNEFNQEAKHVIVICYKEGQWLLTKHKKRGLEFPGGKLEEGECIEAAAKREVYEETGALIKELHWVAQYEVFEKNKSFCKAVYFAQIDQLIKKVDYLETDGPFFVTESQIEERRQEMFSYIMKDLVMDLCLKHVKEQLLSQNV</sequence>
<dbReference type="GO" id="GO:0005737">
    <property type="term" value="C:cytoplasm"/>
    <property type="evidence" value="ECO:0007669"/>
    <property type="project" value="TreeGrafter"/>
</dbReference>
<dbReference type="PANTHER" id="PTHR43758">
    <property type="entry name" value="7,8-DIHYDRO-8-OXOGUANINE TRIPHOSPHATASE"/>
    <property type="match status" value="1"/>
</dbReference>